<dbReference type="GO" id="GO:0016747">
    <property type="term" value="F:acyltransferase activity, transferring groups other than amino-acyl groups"/>
    <property type="evidence" value="ECO:0007669"/>
    <property type="project" value="UniProtKB-ARBA"/>
</dbReference>
<dbReference type="Pfam" id="PF02458">
    <property type="entry name" value="Transferase"/>
    <property type="match status" value="1"/>
</dbReference>
<keyword evidence="2" id="KW-0012">Acyltransferase</keyword>
<sequence length="451" mass="50127">MVKVLEHSRVSPPRGAVTEKSLVLTCFDLPWIHTFPPQSFILFYEFPHSSSHFLEILVPDLKNSLSLALKHFFPLSGNLILPSDPTSSMPTLSYVEGDSVQVIFAECVNHNFTDLIGNHARNAGPFHSLVPQLSPVTRTPDSTIVPIFAIQVTLFPDSGVSVGFTKDHVLCDASTIFDFMKAWGLITKSRGEKMIFASGCLPFYDRTTIRDTTEEQETSLWRVVGKIKRQDYQAPSFPADLVRSTFVITRNDIQRLKNMASGAERVSSFVVVCAYMWTCLAKCYAAFNEALHEDDVEHMSFVVNCRARLDPPLPKTYFGNCLAPCLPTIRSAILLGPDGFLTASRLIGQTIGMKLRGVLNFSVNDLSDFEARSGQRMLGVAGSPKFNFYEIDFGWGTPKKYEVVSRNYSGTMSLMGCKDSDGGLEIGLSLPNFKMDAFTAIFFDGLKHHIP</sequence>
<organism evidence="3 4">
    <name type="scientific">Escallonia rubra</name>
    <dbReference type="NCBI Taxonomy" id="112253"/>
    <lineage>
        <taxon>Eukaryota</taxon>
        <taxon>Viridiplantae</taxon>
        <taxon>Streptophyta</taxon>
        <taxon>Embryophyta</taxon>
        <taxon>Tracheophyta</taxon>
        <taxon>Spermatophyta</taxon>
        <taxon>Magnoliopsida</taxon>
        <taxon>eudicotyledons</taxon>
        <taxon>Gunneridae</taxon>
        <taxon>Pentapetalae</taxon>
        <taxon>asterids</taxon>
        <taxon>campanulids</taxon>
        <taxon>Escalloniales</taxon>
        <taxon>Escalloniaceae</taxon>
        <taxon>Escallonia</taxon>
    </lineage>
</organism>
<dbReference type="EMBL" id="JAVXUO010001924">
    <property type="protein sequence ID" value="KAK2977944.1"/>
    <property type="molecule type" value="Genomic_DNA"/>
</dbReference>
<dbReference type="Proteomes" id="UP001187471">
    <property type="component" value="Unassembled WGS sequence"/>
</dbReference>
<evidence type="ECO:0000256" key="1">
    <source>
        <dbReference type="ARBA" id="ARBA00022679"/>
    </source>
</evidence>
<evidence type="ECO:0000256" key="2">
    <source>
        <dbReference type="ARBA" id="ARBA00023315"/>
    </source>
</evidence>
<evidence type="ECO:0000313" key="3">
    <source>
        <dbReference type="EMBL" id="KAK2977944.1"/>
    </source>
</evidence>
<accession>A0AA88QVS3</accession>
<protein>
    <submittedName>
        <fullName evidence="3">Uncharacterized protein</fullName>
    </submittedName>
</protein>
<proteinExistence type="predicted"/>
<keyword evidence="4" id="KW-1185">Reference proteome</keyword>
<dbReference type="InterPro" id="IPR051504">
    <property type="entry name" value="Plant_metabolite_acyltrans"/>
</dbReference>
<reference evidence="3" key="1">
    <citation type="submission" date="2022-12" db="EMBL/GenBank/DDBJ databases">
        <title>Draft genome assemblies for two species of Escallonia (Escalloniales).</title>
        <authorList>
            <person name="Chanderbali A."/>
            <person name="Dervinis C."/>
            <person name="Anghel I."/>
            <person name="Soltis D."/>
            <person name="Soltis P."/>
            <person name="Zapata F."/>
        </authorList>
    </citation>
    <scope>NUCLEOTIDE SEQUENCE</scope>
    <source>
        <strain evidence="3">UCBG92.1500</strain>
        <tissue evidence="3">Leaf</tissue>
    </source>
</reference>
<dbReference type="PANTHER" id="PTHR31625">
    <property type="match status" value="1"/>
</dbReference>
<keyword evidence="1" id="KW-0808">Transferase</keyword>
<gene>
    <name evidence="3" type="ORF">RJ640_000948</name>
</gene>
<evidence type="ECO:0000313" key="4">
    <source>
        <dbReference type="Proteomes" id="UP001187471"/>
    </source>
</evidence>
<dbReference type="AlphaFoldDB" id="A0AA88QVS3"/>
<dbReference type="Gene3D" id="3.30.559.10">
    <property type="entry name" value="Chloramphenicol acetyltransferase-like domain"/>
    <property type="match status" value="2"/>
</dbReference>
<comment type="caution">
    <text evidence="3">The sequence shown here is derived from an EMBL/GenBank/DDBJ whole genome shotgun (WGS) entry which is preliminary data.</text>
</comment>
<dbReference type="InterPro" id="IPR023213">
    <property type="entry name" value="CAT-like_dom_sf"/>
</dbReference>
<name>A0AA88QVS3_9ASTE</name>